<dbReference type="EMBL" id="HACA01018534">
    <property type="protein sequence ID" value="CDW35895.1"/>
    <property type="molecule type" value="Transcribed_RNA"/>
</dbReference>
<organism evidence="2">
    <name type="scientific">Lepeophtheirus salmonis</name>
    <name type="common">Salmon louse</name>
    <name type="synonym">Caligus salmonis</name>
    <dbReference type="NCBI Taxonomy" id="72036"/>
    <lineage>
        <taxon>Eukaryota</taxon>
        <taxon>Metazoa</taxon>
        <taxon>Ecdysozoa</taxon>
        <taxon>Arthropoda</taxon>
        <taxon>Crustacea</taxon>
        <taxon>Multicrustacea</taxon>
        <taxon>Hexanauplia</taxon>
        <taxon>Copepoda</taxon>
        <taxon>Siphonostomatoida</taxon>
        <taxon>Caligidae</taxon>
        <taxon>Lepeophtheirus</taxon>
    </lineage>
</organism>
<keyword evidence="1" id="KW-1133">Transmembrane helix</keyword>
<feature type="non-terminal residue" evidence="2">
    <location>
        <position position="1"/>
    </location>
</feature>
<keyword evidence="1" id="KW-0472">Membrane</keyword>
<proteinExistence type="predicted"/>
<dbReference type="AlphaFoldDB" id="A0A0K2UCY9"/>
<evidence type="ECO:0000256" key="1">
    <source>
        <dbReference type="SAM" id="Phobius"/>
    </source>
</evidence>
<sequence length="91" mass="10931">STAENTIIHGVISLAQKKSVFCGQLSNVLFFITDQCFEHQKKICRCPYKFLQFFEKRFTFEYSACLIYPYVLLWFKKKKLRYTLHITCHHI</sequence>
<reference evidence="2" key="1">
    <citation type="submission" date="2014-05" db="EMBL/GenBank/DDBJ databases">
        <authorList>
            <person name="Chronopoulou M."/>
        </authorList>
    </citation>
    <scope>NUCLEOTIDE SEQUENCE</scope>
    <source>
        <tissue evidence="2">Whole organism</tissue>
    </source>
</reference>
<keyword evidence="1" id="KW-0812">Transmembrane</keyword>
<protein>
    <submittedName>
        <fullName evidence="2">Uncharacterized protein</fullName>
    </submittedName>
</protein>
<accession>A0A0K2UCY9</accession>
<evidence type="ECO:0000313" key="2">
    <source>
        <dbReference type="EMBL" id="CDW35895.1"/>
    </source>
</evidence>
<name>A0A0K2UCY9_LEPSM</name>
<feature type="transmembrane region" description="Helical" evidence="1">
    <location>
        <begin position="58"/>
        <end position="75"/>
    </location>
</feature>